<feature type="region of interest" description="Disordered" evidence="1">
    <location>
        <begin position="323"/>
        <end position="345"/>
    </location>
</feature>
<feature type="compositionally biased region" description="Acidic residues" evidence="1">
    <location>
        <begin position="150"/>
        <end position="178"/>
    </location>
</feature>
<dbReference type="EMBL" id="SNRW01011955">
    <property type="protein sequence ID" value="KAA6374472.1"/>
    <property type="molecule type" value="Genomic_DNA"/>
</dbReference>
<feature type="compositionally biased region" description="Basic residues" evidence="1">
    <location>
        <begin position="223"/>
        <end position="232"/>
    </location>
</feature>
<dbReference type="AlphaFoldDB" id="A0A5J4UWL5"/>
<dbReference type="Proteomes" id="UP000324800">
    <property type="component" value="Unassembled WGS sequence"/>
</dbReference>
<sequence>MVQLFWHGDSAVPKQLTRIKYAKLMAQQAGICSGQNEENVDELHNILFNISNFFAILHQGRDDGNNPRYEPLPKLRRLSEEEFEQEGGIEEIESFFMNKGKASNGNKIADSYKMAQGCLLNCFQHKTNDLNRDNDDVQEDQNNNNNNVGLDDDDSSDIDDKDIDFFGDDEDTSLDENEKEYIKQETERMTKLFMKNADSDAELGKILGFDKIKKNKEQLNKQKSNKRKKSNKKQSEQKIINMDNQSDISSEDDSGQFKSMSKSQRKRMRRKRAKKAKQNQIDGLIGVDQNEEIEFEAEKRQKVKEYIENMQKQIAQQFPLISQYKPPSSQSSISQEKQYSKKKKK</sequence>
<feature type="region of interest" description="Disordered" evidence="1">
    <location>
        <begin position="131"/>
        <end position="178"/>
    </location>
</feature>
<proteinExistence type="predicted"/>
<feature type="compositionally biased region" description="Low complexity" evidence="1">
    <location>
        <begin position="140"/>
        <end position="149"/>
    </location>
</feature>
<feature type="compositionally biased region" description="Basic residues" evidence="1">
    <location>
        <begin position="263"/>
        <end position="277"/>
    </location>
</feature>
<name>A0A5J4UWL5_9EUKA</name>
<protein>
    <submittedName>
        <fullName evidence="2">Uncharacterized protein</fullName>
    </submittedName>
</protein>
<evidence type="ECO:0000256" key="1">
    <source>
        <dbReference type="SAM" id="MobiDB-lite"/>
    </source>
</evidence>
<reference evidence="2 3" key="1">
    <citation type="submission" date="2019-03" db="EMBL/GenBank/DDBJ databases">
        <title>Single cell metagenomics reveals metabolic interactions within the superorganism composed of flagellate Streblomastix strix and complex community of Bacteroidetes bacteria on its surface.</title>
        <authorList>
            <person name="Treitli S.C."/>
            <person name="Kolisko M."/>
            <person name="Husnik F."/>
            <person name="Keeling P."/>
            <person name="Hampl V."/>
        </authorList>
    </citation>
    <scope>NUCLEOTIDE SEQUENCE [LARGE SCALE GENOMIC DNA]</scope>
    <source>
        <strain evidence="2">ST1C</strain>
    </source>
</reference>
<feature type="compositionally biased region" description="Low complexity" evidence="1">
    <location>
        <begin position="323"/>
        <end position="337"/>
    </location>
</feature>
<evidence type="ECO:0000313" key="2">
    <source>
        <dbReference type="EMBL" id="KAA6374472.1"/>
    </source>
</evidence>
<organism evidence="2 3">
    <name type="scientific">Streblomastix strix</name>
    <dbReference type="NCBI Taxonomy" id="222440"/>
    <lineage>
        <taxon>Eukaryota</taxon>
        <taxon>Metamonada</taxon>
        <taxon>Preaxostyla</taxon>
        <taxon>Oxymonadida</taxon>
        <taxon>Streblomastigidae</taxon>
        <taxon>Streblomastix</taxon>
    </lineage>
</organism>
<comment type="caution">
    <text evidence="2">The sequence shown here is derived from an EMBL/GenBank/DDBJ whole genome shotgun (WGS) entry which is preliminary data.</text>
</comment>
<feature type="region of interest" description="Disordered" evidence="1">
    <location>
        <begin position="214"/>
        <end position="282"/>
    </location>
</feature>
<gene>
    <name evidence="2" type="ORF">EZS28_030001</name>
</gene>
<evidence type="ECO:0000313" key="3">
    <source>
        <dbReference type="Proteomes" id="UP000324800"/>
    </source>
</evidence>
<accession>A0A5J4UWL5</accession>